<reference evidence="1 2" key="1">
    <citation type="journal article" date="2008" name="Biol. Direct">
        <title>Complete genome sequence of the extremely acidophilic methanotroph isolate V4, Methylacidiphilum infernorum, a representative of the bacterial phylum Verrucomicrobia.</title>
        <authorList>
            <person name="Hou S."/>
            <person name="Makarova K.S."/>
            <person name="Saw J.H."/>
            <person name="Senin P."/>
            <person name="Ly B.V."/>
            <person name="Zhou Z."/>
            <person name="Ren Y."/>
            <person name="Wang J."/>
            <person name="Galperin M.Y."/>
            <person name="Omelchenko M.V."/>
            <person name="Wolf Y.I."/>
            <person name="Yutin N."/>
            <person name="Koonin E.V."/>
            <person name="Stott M.B."/>
            <person name="Mountain B.W."/>
            <person name="Crowe M.A."/>
            <person name="Smirnova A.V."/>
            <person name="Dunfield P.F."/>
            <person name="Feng L."/>
            <person name="Wang L."/>
            <person name="Alam M."/>
        </authorList>
    </citation>
    <scope>NUCLEOTIDE SEQUENCE [LARGE SCALE GENOMIC DNA]</scope>
    <source>
        <strain evidence="2">Isolate V4</strain>
    </source>
</reference>
<accession>B3DVA6</accession>
<dbReference type="AlphaFoldDB" id="B3DVA6"/>
<name>B3DVA6_METI4</name>
<gene>
    <name evidence="1" type="ordered locus">Minf_1204</name>
</gene>
<protein>
    <submittedName>
        <fullName evidence="1">Uncharacterized protein</fullName>
    </submittedName>
</protein>
<proteinExistence type="predicted"/>
<dbReference type="KEGG" id="min:Minf_1204"/>
<dbReference type="STRING" id="481448.Minf_1204"/>
<dbReference type="EMBL" id="CP000975">
    <property type="protein sequence ID" value="ACD83259.1"/>
    <property type="molecule type" value="Genomic_DNA"/>
</dbReference>
<sequence length="71" mass="8386">MNFICTLIFKNKKGIENWALHLKGYLYSPEEEGPVFFKSKVQKSPISLLFWICSFFPFCQTYSLLLKQEQS</sequence>
<dbReference type="HOGENOM" id="CLU_2735402_0_0_0"/>
<evidence type="ECO:0000313" key="1">
    <source>
        <dbReference type="EMBL" id="ACD83259.1"/>
    </source>
</evidence>
<organism evidence="1 2">
    <name type="scientific">Methylacidiphilum infernorum (isolate V4)</name>
    <name type="common">Methylokorus infernorum (strain V4)</name>
    <dbReference type="NCBI Taxonomy" id="481448"/>
    <lineage>
        <taxon>Bacteria</taxon>
        <taxon>Pseudomonadati</taxon>
        <taxon>Verrucomicrobiota</taxon>
        <taxon>Methylacidiphilae</taxon>
        <taxon>Methylacidiphilales</taxon>
        <taxon>Methylacidiphilaceae</taxon>
        <taxon>Methylacidiphilum (ex Ratnadevi et al. 2023)</taxon>
    </lineage>
</organism>
<evidence type="ECO:0000313" key="2">
    <source>
        <dbReference type="Proteomes" id="UP000009149"/>
    </source>
</evidence>
<dbReference type="Proteomes" id="UP000009149">
    <property type="component" value="Chromosome"/>
</dbReference>